<organism evidence="2 3">
    <name type="scientific">Puccinia sorghi</name>
    <dbReference type="NCBI Taxonomy" id="27349"/>
    <lineage>
        <taxon>Eukaryota</taxon>
        <taxon>Fungi</taxon>
        <taxon>Dikarya</taxon>
        <taxon>Basidiomycota</taxon>
        <taxon>Pucciniomycotina</taxon>
        <taxon>Pucciniomycetes</taxon>
        <taxon>Pucciniales</taxon>
        <taxon>Pucciniaceae</taxon>
        <taxon>Puccinia</taxon>
    </lineage>
</organism>
<dbReference type="AlphaFoldDB" id="A0A0L6UB91"/>
<feature type="domain" description="Carboxylesterase type B" evidence="1">
    <location>
        <begin position="215"/>
        <end position="546"/>
    </location>
</feature>
<dbReference type="SUPFAM" id="SSF53474">
    <property type="entry name" value="alpha/beta-Hydrolases"/>
    <property type="match status" value="1"/>
</dbReference>
<dbReference type="PANTHER" id="PTHR11559">
    <property type="entry name" value="CARBOXYLESTERASE"/>
    <property type="match status" value="1"/>
</dbReference>
<dbReference type="EMBL" id="LAVV01013272">
    <property type="protein sequence ID" value="KNZ45791.1"/>
    <property type="molecule type" value="Genomic_DNA"/>
</dbReference>
<evidence type="ECO:0000313" key="3">
    <source>
        <dbReference type="Proteomes" id="UP000037035"/>
    </source>
</evidence>
<dbReference type="Pfam" id="PF00135">
    <property type="entry name" value="COesterase"/>
    <property type="match status" value="2"/>
</dbReference>
<feature type="domain" description="Carboxylesterase type B" evidence="1">
    <location>
        <begin position="21"/>
        <end position="183"/>
    </location>
</feature>
<dbReference type="InterPro" id="IPR002018">
    <property type="entry name" value="CarbesteraseB"/>
</dbReference>
<sequence length="595" mass="66039">MASSALVETVYGPVVGFDEPGFIPGLSQSIRKVPVRKFLGVPYGQAERWKRVEPPTPWKEPLVCNEFGPSFPQFPFTPFDNIYPEPILAKRQSVQSDQKGFTVNIFSSPDIKEGDNVPVMVRALLHGCSSVTTYDPTEWVRREASKGRKFIVVTGNIRTNLVGFLASNDLIQEDPDGLAGNYGKSFLVSRTFFPKFTSLSCSLVLTLVFFTLKKGAYDCIALFKWIQQNIAKFGGDSDNVTAFGESAGAFLLAHLMLCKEKLFRRVILQSGALQTSVSNEKTAEEHEKVYEGLLQRASIKAESGAERLKALRALPIEELVQHLSMSVREVGMVAEDGRSGKAIWSEGCALSRLRAGEWGRHIESVMIGVVKDEGSLLCGVMQSHTAPGYELVRHEFLADVPHQTLGPLYDFPDQPHIDNPSNPADPFDFTRCSGSLAVADKLFNVPAELLVAALDGAKNAQTQKPLPVFLYKLDATAAELMPPGRVLGVPHTIDVVLLFNMCQYWGPESESARVSATLGKTWYEYARDGRPAGNWPEYQRQRSPYRLVFHQDGGASLEDLGKRSETDKRRMKFWADHLQLGQFWLPPPPVTDILN</sequence>
<protein>
    <recommendedName>
        <fullName evidence="1">Carboxylesterase type B domain-containing protein</fullName>
    </recommendedName>
</protein>
<evidence type="ECO:0000313" key="2">
    <source>
        <dbReference type="EMBL" id="KNZ45791.1"/>
    </source>
</evidence>
<dbReference type="VEuPathDB" id="FungiDB:VP01_77g5"/>
<keyword evidence="3" id="KW-1185">Reference proteome</keyword>
<dbReference type="InterPro" id="IPR029058">
    <property type="entry name" value="AB_hydrolase_fold"/>
</dbReference>
<dbReference type="OrthoDB" id="408631at2759"/>
<gene>
    <name evidence="2" type="ORF">VP01_77g5</name>
</gene>
<dbReference type="Gene3D" id="3.40.50.1820">
    <property type="entry name" value="alpha/beta hydrolase"/>
    <property type="match status" value="1"/>
</dbReference>
<dbReference type="ESTHER" id="9basi-a0a0l6ub91">
    <property type="family name" value="Carb_B_Root"/>
</dbReference>
<dbReference type="STRING" id="27349.A0A0L6UB91"/>
<evidence type="ECO:0000259" key="1">
    <source>
        <dbReference type="Pfam" id="PF00135"/>
    </source>
</evidence>
<proteinExistence type="predicted"/>
<accession>A0A0L6UB91</accession>
<dbReference type="InterPro" id="IPR050309">
    <property type="entry name" value="Type-B_Carboxylest/Lipase"/>
</dbReference>
<reference evidence="2 3" key="1">
    <citation type="submission" date="2015-08" db="EMBL/GenBank/DDBJ databases">
        <title>Next Generation Sequencing and Analysis of the Genome of Puccinia sorghi L Schw, the Causal Agent of Maize Common Rust.</title>
        <authorList>
            <person name="Rochi L."/>
            <person name="Burguener G."/>
            <person name="Darino M."/>
            <person name="Turjanski A."/>
            <person name="Kreff E."/>
            <person name="Dieguez M.J."/>
            <person name="Sacco F."/>
        </authorList>
    </citation>
    <scope>NUCLEOTIDE SEQUENCE [LARGE SCALE GENOMIC DNA]</scope>
    <source>
        <strain evidence="2 3">RO10H11247</strain>
    </source>
</reference>
<dbReference type="Proteomes" id="UP000037035">
    <property type="component" value="Unassembled WGS sequence"/>
</dbReference>
<name>A0A0L6UB91_9BASI</name>
<comment type="caution">
    <text evidence="2">The sequence shown here is derived from an EMBL/GenBank/DDBJ whole genome shotgun (WGS) entry which is preliminary data.</text>
</comment>